<name>A0A1W1E2S4_9ZZZZ</name>
<feature type="domain" description="Transglycosylase SLT" evidence="2">
    <location>
        <begin position="34"/>
        <end position="326"/>
    </location>
</feature>
<dbReference type="PANTHER" id="PTHR30163:SF8">
    <property type="entry name" value="LYTIC MUREIN TRANSGLYCOSYLASE"/>
    <property type="match status" value="1"/>
</dbReference>
<reference evidence="3" key="1">
    <citation type="submission" date="2016-10" db="EMBL/GenBank/DDBJ databases">
        <authorList>
            <person name="de Groot N.N."/>
        </authorList>
    </citation>
    <scope>NUCLEOTIDE SEQUENCE</scope>
</reference>
<dbReference type="InterPro" id="IPR002477">
    <property type="entry name" value="Peptidoglycan-bd-like"/>
</dbReference>
<dbReference type="EC" id="3.2.1.-" evidence="3"/>
<dbReference type="InterPro" id="IPR043426">
    <property type="entry name" value="MltB-like"/>
</dbReference>
<dbReference type="SUPFAM" id="SSF53955">
    <property type="entry name" value="Lysozyme-like"/>
    <property type="match status" value="1"/>
</dbReference>
<dbReference type="EMBL" id="FPIA01000022">
    <property type="protein sequence ID" value="SFV88229.1"/>
    <property type="molecule type" value="Genomic_DNA"/>
</dbReference>
<dbReference type="SUPFAM" id="SSF47090">
    <property type="entry name" value="PGBD-like"/>
    <property type="match status" value="1"/>
</dbReference>
<evidence type="ECO:0000259" key="2">
    <source>
        <dbReference type="Pfam" id="PF13406"/>
    </source>
</evidence>
<keyword evidence="3" id="KW-0378">Hydrolase</keyword>
<keyword evidence="3" id="KW-0326">Glycosidase</keyword>
<dbReference type="Gene3D" id="1.10.530.10">
    <property type="match status" value="1"/>
</dbReference>
<feature type="domain" description="Peptidoglycan binding-like" evidence="1">
    <location>
        <begin position="346"/>
        <end position="399"/>
    </location>
</feature>
<dbReference type="Gene3D" id="1.10.101.10">
    <property type="entry name" value="PGBD-like superfamily/PGBD"/>
    <property type="match status" value="1"/>
</dbReference>
<dbReference type="Gene3D" id="1.10.8.350">
    <property type="entry name" value="Bacterial muramidase"/>
    <property type="match status" value="1"/>
</dbReference>
<dbReference type="Pfam" id="PF13406">
    <property type="entry name" value="SLT_2"/>
    <property type="match status" value="1"/>
</dbReference>
<dbReference type="PANTHER" id="PTHR30163">
    <property type="entry name" value="MEMBRANE-BOUND LYTIC MUREIN TRANSGLYCOSYLASE B"/>
    <property type="match status" value="1"/>
</dbReference>
<dbReference type="NCBIfam" id="TIGR02283">
    <property type="entry name" value="MltB_2"/>
    <property type="match status" value="1"/>
</dbReference>
<sequence length="406" mass="45817">MFRFILFFILTVSALPILASQTDDTLDADNAQNFTTFLDTIRVKAIKKGISSTTLDRAFKGLTPDPKIIKYDRNQAEFTLNFWRYINSRVNENRLTKGRIKLKENQTLLNNVQQKYGVPPSILVAFWGLETNYGKHVGKMNLVRSLATLSFDLRRRAFFTRELLILLELIDQGKLPLEVEGSWAGAMGNLQFMPSNVAAYAIDADKNGVLNLWGGRKDIFHSGSNFLKNIGWRQGERWGDEVKIAAGFKSSLSNLKIKKTVQAWQNLGVVRADGKDFSTSLLKRKASLILPMGHKGPAFLVYRNFRTILRWNRSILYALSVGHLSDRLQAKRTLFAQPIIEPSLNRDNIKLIQTVLNQLGFDAGGADGIPGPKTRAAVRAYQRAKGLPIDGYVGYQLLQNLKERRD</sequence>
<evidence type="ECO:0000259" key="1">
    <source>
        <dbReference type="Pfam" id="PF01471"/>
    </source>
</evidence>
<dbReference type="AlphaFoldDB" id="A0A1W1E2S4"/>
<dbReference type="InterPro" id="IPR036365">
    <property type="entry name" value="PGBD-like_sf"/>
</dbReference>
<proteinExistence type="predicted"/>
<dbReference type="GO" id="GO:0008933">
    <property type="term" value="F:peptidoglycan lytic transglycosylase activity"/>
    <property type="evidence" value="ECO:0007669"/>
    <property type="project" value="TreeGrafter"/>
</dbReference>
<dbReference type="InterPro" id="IPR011970">
    <property type="entry name" value="MltB_2"/>
</dbReference>
<dbReference type="GO" id="GO:0016798">
    <property type="term" value="F:hydrolase activity, acting on glycosyl bonds"/>
    <property type="evidence" value="ECO:0007669"/>
    <property type="project" value="UniProtKB-KW"/>
</dbReference>
<organism evidence="3">
    <name type="scientific">hydrothermal vent metagenome</name>
    <dbReference type="NCBI Taxonomy" id="652676"/>
    <lineage>
        <taxon>unclassified sequences</taxon>
        <taxon>metagenomes</taxon>
        <taxon>ecological metagenomes</taxon>
    </lineage>
</organism>
<gene>
    <name evidence="3" type="ORF">MNB_SUP05-SYMBIONT-7-365</name>
</gene>
<accession>A0A1W1E2S4</accession>
<protein>
    <submittedName>
        <fullName evidence="3">Membrane-bound lytic murein transglycosylase B</fullName>
        <ecNumber evidence="3">3.2.1.-</ecNumber>
    </submittedName>
</protein>
<dbReference type="Pfam" id="PF01471">
    <property type="entry name" value="PG_binding_1"/>
    <property type="match status" value="1"/>
</dbReference>
<dbReference type="InterPro" id="IPR023346">
    <property type="entry name" value="Lysozyme-like_dom_sf"/>
</dbReference>
<dbReference type="GO" id="GO:0009253">
    <property type="term" value="P:peptidoglycan catabolic process"/>
    <property type="evidence" value="ECO:0007669"/>
    <property type="project" value="TreeGrafter"/>
</dbReference>
<evidence type="ECO:0000313" key="3">
    <source>
        <dbReference type="EMBL" id="SFV88229.1"/>
    </source>
</evidence>
<dbReference type="InterPro" id="IPR036366">
    <property type="entry name" value="PGBDSf"/>
</dbReference>
<dbReference type="InterPro" id="IPR031304">
    <property type="entry name" value="SLT_2"/>
</dbReference>